<evidence type="ECO:0000313" key="10">
    <source>
        <dbReference type="Proteomes" id="UP001161247"/>
    </source>
</evidence>
<dbReference type="GO" id="GO:0005634">
    <property type="term" value="C:nucleus"/>
    <property type="evidence" value="ECO:0007669"/>
    <property type="project" value="UniProtKB-SubCell"/>
</dbReference>
<comment type="subcellular location">
    <subcellularLocation>
        <location evidence="1">Nucleus</location>
    </subcellularLocation>
</comment>
<keyword evidence="5" id="KW-0804">Transcription</keyword>
<gene>
    <name evidence="9" type="ORF">OLC1_LOCUS22997</name>
</gene>
<evidence type="ECO:0000256" key="1">
    <source>
        <dbReference type="ARBA" id="ARBA00004123"/>
    </source>
</evidence>
<accession>A0AAV1EAS9</accession>
<reference evidence="9" key="1">
    <citation type="submission" date="2023-03" db="EMBL/GenBank/DDBJ databases">
        <authorList>
            <person name="Julca I."/>
        </authorList>
    </citation>
    <scope>NUCLEOTIDE SEQUENCE</scope>
</reference>
<evidence type="ECO:0000256" key="5">
    <source>
        <dbReference type="ARBA" id="ARBA00023163"/>
    </source>
</evidence>
<dbReference type="AlphaFoldDB" id="A0AAV1EAS9"/>
<sequence length="437" mass="47775">MESAKIPHHHHRSHHHHHHHQQVQLLSVHPQDQLLGSSSSTNNLSDYSPVYVAPSPHLWTSNNSILLNSTINGSFDSSDQADLSSRNPRFEHHDNTILVPSLSSSSSIITQDLSFNHWLLANAAGRNIKQQLSNRSCPNLSEMISSSSPSSSIEDDPNVNLLLSTLSSSGSQNSRFQSSCSPEELIMYSSSSSVPSKRPTFSQIYPTINISNFSITTQTTSLANSAGAFDVATLRPLDLLNPARSLQEHQVGNYPNVGGYDDAKPSFQQPLESSYSNNHNNNKTTAFNNGGGEEKSRSSNNSEPKAATKRPRLESNRPSCPPLKVRKEKLGDRIAALQQLVAPFGKTDTASVLMEAFGYIKFLQNQVETLSLPYLKPSRNKTSSRAIRGGPEEVDGSERKRDLRSRGLCLVPMSCLSYMTDTGGSVWPPPPNFGGGT</sequence>
<dbReference type="InterPro" id="IPR045239">
    <property type="entry name" value="bHLH95_bHLH"/>
</dbReference>
<dbReference type="GO" id="GO:0000981">
    <property type="term" value="F:DNA-binding transcription factor activity, RNA polymerase II-specific"/>
    <property type="evidence" value="ECO:0007669"/>
    <property type="project" value="TreeGrafter"/>
</dbReference>
<dbReference type="InterPro" id="IPR045843">
    <property type="entry name" value="IND-like"/>
</dbReference>
<dbReference type="PANTHER" id="PTHR16223">
    <property type="entry name" value="TRANSCRIPTION FACTOR BHLH83-RELATED"/>
    <property type="match status" value="1"/>
</dbReference>
<dbReference type="CDD" id="cd11393">
    <property type="entry name" value="bHLH_AtbHLH_like"/>
    <property type="match status" value="1"/>
</dbReference>
<evidence type="ECO:0000313" key="9">
    <source>
        <dbReference type="EMBL" id="CAI9116802.1"/>
    </source>
</evidence>
<feature type="domain" description="BHLH" evidence="8">
    <location>
        <begin position="314"/>
        <end position="363"/>
    </location>
</feature>
<dbReference type="PROSITE" id="PS50888">
    <property type="entry name" value="BHLH"/>
    <property type="match status" value="1"/>
</dbReference>
<comment type="subunit">
    <text evidence="2">Homodimer.</text>
</comment>
<keyword evidence="10" id="KW-1185">Reference proteome</keyword>
<evidence type="ECO:0000256" key="3">
    <source>
        <dbReference type="ARBA" id="ARBA00023015"/>
    </source>
</evidence>
<feature type="region of interest" description="Disordered" evidence="7">
    <location>
        <begin position="378"/>
        <end position="400"/>
    </location>
</feature>
<proteinExistence type="predicted"/>
<dbReference type="FunFam" id="4.10.280.10:FF:000032">
    <property type="entry name" value="Transcription factor bHLH123 family"/>
    <property type="match status" value="1"/>
</dbReference>
<keyword evidence="6" id="KW-0539">Nucleus</keyword>
<dbReference type="InterPro" id="IPR036638">
    <property type="entry name" value="HLH_DNA-bd_sf"/>
</dbReference>
<evidence type="ECO:0000256" key="6">
    <source>
        <dbReference type="ARBA" id="ARBA00023242"/>
    </source>
</evidence>
<evidence type="ECO:0000256" key="7">
    <source>
        <dbReference type="SAM" id="MobiDB-lite"/>
    </source>
</evidence>
<evidence type="ECO:0000256" key="4">
    <source>
        <dbReference type="ARBA" id="ARBA00023125"/>
    </source>
</evidence>
<dbReference type="PANTHER" id="PTHR16223:SF56">
    <property type="entry name" value="TRANSCRIPTION FACTOR BHLH110"/>
    <property type="match status" value="1"/>
</dbReference>
<organism evidence="9 10">
    <name type="scientific">Oldenlandia corymbosa var. corymbosa</name>
    <dbReference type="NCBI Taxonomy" id="529605"/>
    <lineage>
        <taxon>Eukaryota</taxon>
        <taxon>Viridiplantae</taxon>
        <taxon>Streptophyta</taxon>
        <taxon>Embryophyta</taxon>
        <taxon>Tracheophyta</taxon>
        <taxon>Spermatophyta</taxon>
        <taxon>Magnoliopsida</taxon>
        <taxon>eudicotyledons</taxon>
        <taxon>Gunneridae</taxon>
        <taxon>Pentapetalae</taxon>
        <taxon>asterids</taxon>
        <taxon>lamiids</taxon>
        <taxon>Gentianales</taxon>
        <taxon>Rubiaceae</taxon>
        <taxon>Rubioideae</taxon>
        <taxon>Spermacoceae</taxon>
        <taxon>Hedyotis-Oldenlandia complex</taxon>
        <taxon>Oldenlandia</taxon>
    </lineage>
</organism>
<dbReference type="GO" id="GO:0000978">
    <property type="term" value="F:RNA polymerase II cis-regulatory region sequence-specific DNA binding"/>
    <property type="evidence" value="ECO:0007669"/>
    <property type="project" value="TreeGrafter"/>
</dbReference>
<dbReference type="EMBL" id="OX459125">
    <property type="protein sequence ID" value="CAI9116802.1"/>
    <property type="molecule type" value="Genomic_DNA"/>
</dbReference>
<feature type="compositionally biased region" description="Polar residues" evidence="7">
    <location>
        <begin position="266"/>
        <end position="276"/>
    </location>
</feature>
<evidence type="ECO:0000259" key="8">
    <source>
        <dbReference type="PROSITE" id="PS50888"/>
    </source>
</evidence>
<dbReference type="InterPro" id="IPR011598">
    <property type="entry name" value="bHLH_dom"/>
</dbReference>
<keyword evidence="4" id="KW-0238">DNA-binding</keyword>
<dbReference type="GO" id="GO:0046983">
    <property type="term" value="F:protein dimerization activity"/>
    <property type="evidence" value="ECO:0007669"/>
    <property type="project" value="InterPro"/>
</dbReference>
<feature type="region of interest" description="Disordered" evidence="7">
    <location>
        <begin position="250"/>
        <end position="325"/>
    </location>
</feature>
<keyword evidence="3" id="KW-0805">Transcription regulation</keyword>
<protein>
    <submittedName>
        <fullName evidence="9">OLC1v1018059C6</fullName>
    </submittedName>
</protein>
<name>A0AAV1EAS9_OLDCO</name>
<evidence type="ECO:0000256" key="2">
    <source>
        <dbReference type="ARBA" id="ARBA00011738"/>
    </source>
</evidence>
<feature type="compositionally biased region" description="Basic residues" evidence="7">
    <location>
        <begin position="1"/>
        <end position="21"/>
    </location>
</feature>
<dbReference type="Proteomes" id="UP001161247">
    <property type="component" value="Chromosome 8"/>
</dbReference>
<dbReference type="Gene3D" id="4.10.280.10">
    <property type="entry name" value="Helix-loop-helix DNA-binding domain"/>
    <property type="match status" value="1"/>
</dbReference>
<dbReference type="SUPFAM" id="SSF47459">
    <property type="entry name" value="HLH, helix-loop-helix DNA-binding domain"/>
    <property type="match status" value="1"/>
</dbReference>
<feature type="compositionally biased region" description="Low complexity" evidence="7">
    <location>
        <begin position="277"/>
        <end position="288"/>
    </location>
</feature>
<feature type="region of interest" description="Disordered" evidence="7">
    <location>
        <begin position="1"/>
        <end position="25"/>
    </location>
</feature>